<dbReference type="Proteomes" id="UP001652662">
    <property type="component" value="Chromosome 4"/>
</dbReference>
<name>A0ABM4PAE8_EQUPR</name>
<evidence type="ECO:0000313" key="3">
    <source>
        <dbReference type="RefSeq" id="XP_070474161.1"/>
    </source>
</evidence>
<dbReference type="GeneID" id="139083091"/>
<evidence type="ECO:0000313" key="2">
    <source>
        <dbReference type="RefSeq" id="XP_070474160.1"/>
    </source>
</evidence>
<evidence type="ECO:0000313" key="1">
    <source>
        <dbReference type="Proteomes" id="UP001652662"/>
    </source>
</evidence>
<sequence length="374" mass="39951">MGGVSSVCSSCWNHPDCGRAKNGVVPPGRSRCAPCRGTSPPPRATIPCKLHRQQTAPQACVGGAHGSLVHRLSGEKFRRTGPVTQPCISSPAAGRLLRNETWELPEEAVNVAGGCEAVLTFTAESVPQDESAGVQSKVAPPTFCEPGAPSCPGVLSTGPRQQGGPVSAASTAACSGQVKTRRPQEVTLLSKGHPATHQHIWISDAAFWTLGSEPLKNMVQLCSLMACPCRFSRVLSCNKLTSKNAFYETLEMKHVLSSAESIRCSQELCSIGEYLALARCPLVQEVFPCSADIQPRFDLKVKLEGEVSSLLTPPGSRNDRKCSCTFPAINYASGSYGLWSSDEHGDPRARGLLPQPWEGQLRDSADSLPQFTLL</sequence>
<proteinExistence type="predicted"/>
<reference evidence="2 3" key="1">
    <citation type="submission" date="2025-05" db="UniProtKB">
        <authorList>
            <consortium name="RefSeq"/>
        </authorList>
    </citation>
    <scope>IDENTIFICATION</scope>
    <source>
        <tissue evidence="2 3">Blood</tissue>
    </source>
</reference>
<accession>A0ABM4PAE8</accession>
<gene>
    <name evidence="2 3" type="primary">LOC139083091</name>
</gene>
<keyword evidence="1" id="KW-1185">Reference proteome</keyword>
<dbReference type="RefSeq" id="XP_070474160.1">
    <property type="nucleotide sequence ID" value="XM_070618059.1"/>
</dbReference>
<organism evidence="1 2">
    <name type="scientific">Equus przewalskii</name>
    <name type="common">Przewalski's horse</name>
    <name type="synonym">Equus caballus przewalskii</name>
    <dbReference type="NCBI Taxonomy" id="9798"/>
    <lineage>
        <taxon>Eukaryota</taxon>
        <taxon>Metazoa</taxon>
        <taxon>Chordata</taxon>
        <taxon>Craniata</taxon>
        <taxon>Vertebrata</taxon>
        <taxon>Euteleostomi</taxon>
        <taxon>Mammalia</taxon>
        <taxon>Eutheria</taxon>
        <taxon>Laurasiatheria</taxon>
        <taxon>Perissodactyla</taxon>
        <taxon>Equidae</taxon>
        <taxon>Equus</taxon>
    </lineage>
</organism>
<protein>
    <submittedName>
        <fullName evidence="2 3">Uncharacterized protein isoform X1</fullName>
    </submittedName>
</protein>
<dbReference type="RefSeq" id="XP_070474161.1">
    <property type="nucleotide sequence ID" value="XM_070618060.1"/>
</dbReference>